<comment type="caution">
    <text evidence="3">The sequence shown here is derived from an EMBL/GenBank/DDBJ whole genome shotgun (WGS) entry which is preliminary data.</text>
</comment>
<sequence>MTIGRVAARTGLPVRTIRFWSDIGAVPPVERSGGGYRLYDAEAVARLELVATLRDLGLGLEEIRRVLAKEVTISDLAAAHMEALDARIRTLRLRRAVLSTFAKRGTSTEEMTLMNRLARLSAQERKKIIDDFLTEVLGDAQAATGMLAHLRDAAPTLPDDPTPEQVDAWVELAELILEPGFRRGVRALADYTTQQRRTPFTRRIIKQVDTGVEPRSAQAAEVLDRVLDDTVDRAALLRELETVTDPRAERYWELLATINGWPPYPEGVPRLEHLAAGLRAHRWTAEALRAHS</sequence>
<evidence type="ECO:0000259" key="2">
    <source>
        <dbReference type="PROSITE" id="PS50937"/>
    </source>
</evidence>
<dbReference type="CDD" id="cd00592">
    <property type="entry name" value="HTH_MerR-like"/>
    <property type="match status" value="1"/>
</dbReference>
<organism evidence="3 4">
    <name type="scientific">Sphaerisporangium flaviroseum</name>
    <dbReference type="NCBI Taxonomy" id="509199"/>
    <lineage>
        <taxon>Bacteria</taxon>
        <taxon>Bacillati</taxon>
        <taxon>Actinomycetota</taxon>
        <taxon>Actinomycetes</taxon>
        <taxon>Streptosporangiales</taxon>
        <taxon>Streptosporangiaceae</taxon>
        <taxon>Sphaerisporangium</taxon>
    </lineage>
</organism>
<dbReference type="Pfam" id="PF13411">
    <property type="entry name" value="MerR_1"/>
    <property type="match status" value="1"/>
</dbReference>
<dbReference type="PANTHER" id="PTHR30204:SF93">
    <property type="entry name" value="HTH MERR-TYPE DOMAIN-CONTAINING PROTEIN"/>
    <property type="match status" value="1"/>
</dbReference>
<keyword evidence="1" id="KW-0238">DNA-binding</keyword>
<dbReference type="SMART" id="SM00422">
    <property type="entry name" value="HTH_MERR"/>
    <property type="match status" value="1"/>
</dbReference>
<dbReference type="PRINTS" id="PR00040">
    <property type="entry name" value="HTHMERR"/>
</dbReference>
<accession>A0ABP7IJS1</accession>
<proteinExistence type="predicted"/>
<dbReference type="PANTHER" id="PTHR30204">
    <property type="entry name" value="REDOX-CYCLING DRUG-SENSING TRANSCRIPTIONAL ACTIVATOR SOXR"/>
    <property type="match status" value="1"/>
</dbReference>
<reference evidence="4" key="1">
    <citation type="journal article" date="2019" name="Int. J. Syst. Evol. Microbiol.">
        <title>The Global Catalogue of Microorganisms (GCM) 10K type strain sequencing project: providing services to taxonomists for standard genome sequencing and annotation.</title>
        <authorList>
            <consortium name="The Broad Institute Genomics Platform"/>
            <consortium name="The Broad Institute Genome Sequencing Center for Infectious Disease"/>
            <person name="Wu L."/>
            <person name="Ma J."/>
        </authorList>
    </citation>
    <scope>NUCLEOTIDE SEQUENCE [LARGE SCALE GENOMIC DNA]</scope>
    <source>
        <strain evidence="4">JCM 16908</strain>
    </source>
</reference>
<dbReference type="Gene3D" id="1.10.1660.10">
    <property type="match status" value="1"/>
</dbReference>
<protein>
    <submittedName>
        <fullName evidence="3">MerR family transcriptional regulator</fullName>
    </submittedName>
</protein>
<name>A0ABP7IJS1_9ACTN</name>
<keyword evidence="4" id="KW-1185">Reference proteome</keyword>
<evidence type="ECO:0000313" key="3">
    <source>
        <dbReference type="EMBL" id="GAA3820193.1"/>
    </source>
</evidence>
<dbReference type="SUPFAM" id="SSF46955">
    <property type="entry name" value="Putative DNA-binding domain"/>
    <property type="match status" value="1"/>
</dbReference>
<dbReference type="InterPro" id="IPR000551">
    <property type="entry name" value="MerR-type_HTH_dom"/>
</dbReference>
<evidence type="ECO:0000256" key="1">
    <source>
        <dbReference type="ARBA" id="ARBA00023125"/>
    </source>
</evidence>
<dbReference type="PROSITE" id="PS50937">
    <property type="entry name" value="HTH_MERR_2"/>
    <property type="match status" value="1"/>
</dbReference>
<dbReference type="InterPro" id="IPR009061">
    <property type="entry name" value="DNA-bd_dom_put_sf"/>
</dbReference>
<dbReference type="Proteomes" id="UP001500888">
    <property type="component" value="Unassembled WGS sequence"/>
</dbReference>
<evidence type="ECO:0000313" key="4">
    <source>
        <dbReference type="Proteomes" id="UP001500888"/>
    </source>
</evidence>
<dbReference type="InterPro" id="IPR047057">
    <property type="entry name" value="MerR_fam"/>
</dbReference>
<gene>
    <name evidence="3" type="ORF">GCM10022226_45750</name>
</gene>
<dbReference type="EMBL" id="BAAAZR010000012">
    <property type="protein sequence ID" value="GAA3820193.1"/>
    <property type="molecule type" value="Genomic_DNA"/>
</dbReference>
<feature type="domain" description="HTH merR-type" evidence="2">
    <location>
        <begin position="1"/>
        <end position="69"/>
    </location>
</feature>